<keyword evidence="2 5" id="KW-0489">Methyltransferase</keyword>
<comment type="caution">
    <text evidence="5">The sequence shown here is derived from an EMBL/GenBank/DDBJ whole genome shotgun (WGS) entry which is preliminary data.</text>
</comment>
<dbReference type="CDD" id="cd02440">
    <property type="entry name" value="AdoMet_MTases"/>
    <property type="match status" value="2"/>
</dbReference>
<dbReference type="InterPro" id="IPR026113">
    <property type="entry name" value="METTL2/6/8-like"/>
</dbReference>
<dbReference type="eggNOG" id="KOG2361">
    <property type="taxonomic scope" value="Eukaryota"/>
</dbReference>
<dbReference type="PANTHER" id="PTHR22809:SF5">
    <property type="entry name" value="TRNA N(3)-METHYLCYTIDINE METHYLTRANSFERASE METTL6"/>
    <property type="match status" value="1"/>
</dbReference>
<feature type="domain" description="Methyltransferase type 12" evidence="4">
    <location>
        <begin position="66"/>
        <end position="163"/>
    </location>
</feature>
<reference evidence="5 6" key="1">
    <citation type="journal article" date="2012" name="Genome Biol.">
        <title>The genome of the polar eukaryotic microalga coccomyxa subellipsoidea reveals traits of cold adaptation.</title>
        <authorList>
            <person name="Blanc G."/>
            <person name="Agarkova I."/>
            <person name="Grimwood J."/>
            <person name="Kuo A."/>
            <person name="Brueggeman A."/>
            <person name="Dunigan D."/>
            <person name="Gurnon J."/>
            <person name="Ladunga I."/>
            <person name="Lindquist E."/>
            <person name="Lucas S."/>
            <person name="Pangilinan J."/>
            <person name="Proschold T."/>
            <person name="Salamov A."/>
            <person name="Schmutz J."/>
            <person name="Weeks D."/>
            <person name="Yamada T."/>
            <person name="Claverie J.M."/>
            <person name="Grigoriev I."/>
            <person name="Van Etten J."/>
            <person name="Lomsadze A."/>
            <person name="Borodovsky M."/>
        </authorList>
    </citation>
    <scope>NUCLEOTIDE SEQUENCE [LARGE SCALE GENOMIC DNA]</scope>
    <source>
        <strain evidence="5 6">C-169</strain>
    </source>
</reference>
<dbReference type="InterPro" id="IPR029063">
    <property type="entry name" value="SAM-dependent_MTases_sf"/>
</dbReference>
<dbReference type="OrthoDB" id="417697at2759"/>
<evidence type="ECO:0000313" key="5">
    <source>
        <dbReference type="EMBL" id="EIE22455.1"/>
    </source>
</evidence>
<dbReference type="GeneID" id="17040441"/>
<keyword evidence="6" id="KW-1185">Reference proteome</keyword>
<evidence type="ECO:0000259" key="4">
    <source>
        <dbReference type="Pfam" id="PF08242"/>
    </source>
</evidence>
<dbReference type="GO" id="GO:0008757">
    <property type="term" value="F:S-adenosylmethionine-dependent methyltransferase activity"/>
    <property type="evidence" value="ECO:0007669"/>
    <property type="project" value="UniProtKB-ARBA"/>
</dbReference>
<comment type="similarity">
    <text evidence="1">Belongs to the methyltransferase superfamily. METL family.</text>
</comment>
<dbReference type="PANTHER" id="PTHR22809">
    <property type="entry name" value="METHYLTRANSFERASE-RELATED"/>
    <property type="match status" value="1"/>
</dbReference>
<dbReference type="SUPFAM" id="SSF53335">
    <property type="entry name" value="S-adenosyl-L-methionine-dependent methyltransferases"/>
    <property type="match status" value="2"/>
</dbReference>
<dbReference type="InterPro" id="IPR013217">
    <property type="entry name" value="Methyltransf_12"/>
</dbReference>
<protein>
    <submittedName>
        <fullName evidence="5">S-adenosyl-L-methionine-dependent methyltransferase</fullName>
    </submittedName>
</protein>
<evidence type="ECO:0000256" key="1">
    <source>
        <dbReference type="ARBA" id="ARBA00009725"/>
    </source>
</evidence>
<dbReference type="Proteomes" id="UP000007264">
    <property type="component" value="Unassembled WGS sequence"/>
</dbReference>
<dbReference type="EMBL" id="AGSI01000010">
    <property type="protein sequence ID" value="EIE22455.1"/>
    <property type="molecule type" value="Genomic_DNA"/>
</dbReference>
<dbReference type="GO" id="GO:0008173">
    <property type="term" value="F:RNA methyltransferase activity"/>
    <property type="evidence" value="ECO:0007669"/>
    <property type="project" value="UniProtKB-ARBA"/>
</dbReference>
<dbReference type="AlphaFoldDB" id="I0YVN6"/>
<dbReference type="Gene3D" id="3.40.50.150">
    <property type="entry name" value="Vaccinia Virus protein VP39"/>
    <property type="match status" value="2"/>
</dbReference>
<dbReference type="Pfam" id="PF08242">
    <property type="entry name" value="Methyltransf_12"/>
    <property type="match status" value="1"/>
</dbReference>
<keyword evidence="3" id="KW-0808">Transferase</keyword>
<dbReference type="GO" id="GO:0032259">
    <property type="term" value="P:methylation"/>
    <property type="evidence" value="ECO:0007669"/>
    <property type="project" value="UniProtKB-KW"/>
</dbReference>
<dbReference type="RefSeq" id="XP_005646999.1">
    <property type="nucleotide sequence ID" value="XM_005646942.1"/>
</dbReference>
<evidence type="ECO:0000313" key="6">
    <source>
        <dbReference type="Proteomes" id="UP000007264"/>
    </source>
</evidence>
<dbReference type="KEGG" id="csl:COCSUDRAFT_37072"/>
<dbReference type="InterPro" id="IPR019410">
    <property type="entry name" value="Methyltransf_16"/>
</dbReference>
<dbReference type="eggNOG" id="KOG2497">
    <property type="taxonomic scope" value="Eukaryota"/>
</dbReference>
<dbReference type="STRING" id="574566.I0YVN6"/>
<evidence type="ECO:0000256" key="3">
    <source>
        <dbReference type="ARBA" id="ARBA00022679"/>
    </source>
</evidence>
<dbReference type="Pfam" id="PF10294">
    <property type="entry name" value="Methyltransf_16"/>
    <property type="match status" value="1"/>
</dbReference>
<proteinExistence type="inferred from homology"/>
<gene>
    <name evidence="5" type="ORF">COCSUDRAFT_37072</name>
</gene>
<name>I0YVN6_COCSC</name>
<sequence>MATVLLREAADLALPHSLVFMLNSLAHGNGCFFTDQLEIGAAKYWELFYQRNGSRFFSDRHYLEKEAGCGVGNALLPLLETNAEAIAYACDFSPSAVDILRSHPLHQAGRVHAFVADLTADDLASNVPEASIDFCTLIFVLSAIDPSKMPQVLQNIGRTLKVGSGRVLVRDYAEGDLAQARLATKQQQLGDNFFARGDGTRAFYFSEEGLLELFRRNGYRCMDMHVHERQVENRAKAIVMERRWIQAVFLYTGIEEDVTSDLLFSEANRPEEIVETVHVEGLGCLELRSISRTHRHTLPHTGLMHWESGPALARFILAHPEVFAGSRVLEVGCGSNPLVAFAALRHCRRVIACDGSPKALALMETNVSLNASLVVVERLRLRQLRWGDAIHVNAVLQKFGHVDIAVGADVVYVEEAVPELFNSIARLLDPSREGLVFLCHVTRRVSEQRVIDLAAAVGLVPMQCAAEEFESGPIRLLSFQRPALGI</sequence>
<accession>I0YVN6</accession>
<evidence type="ECO:0000256" key="2">
    <source>
        <dbReference type="ARBA" id="ARBA00022603"/>
    </source>
</evidence>
<organism evidence="5 6">
    <name type="scientific">Coccomyxa subellipsoidea (strain C-169)</name>
    <name type="common">Green microalga</name>
    <dbReference type="NCBI Taxonomy" id="574566"/>
    <lineage>
        <taxon>Eukaryota</taxon>
        <taxon>Viridiplantae</taxon>
        <taxon>Chlorophyta</taxon>
        <taxon>core chlorophytes</taxon>
        <taxon>Trebouxiophyceae</taxon>
        <taxon>Trebouxiophyceae incertae sedis</taxon>
        <taxon>Coccomyxaceae</taxon>
        <taxon>Coccomyxa</taxon>
        <taxon>Coccomyxa subellipsoidea</taxon>
    </lineage>
</organism>